<dbReference type="GO" id="GO:0009820">
    <property type="term" value="P:alkaloid metabolic process"/>
    <property type="evidence" value="ECO:0007669"/>
    <property type="project" value="InterPro"/>
</dbReference>
<organism evidence="6 7">
    <name type="scientific">Hymenoscyphus fraxineus</name>
    <dbReference type="NCBI Taxonomy" id="746836"/>
    <lineage>
        <taxon>Eukaryota</taxon>
        <taxon>Fungi</taxon>
        <taxon>Dikarya</taxon>
        <taxon>Ascomycota</taxon>
        <taxon>Pezizomycotina</taxon>
        <taxon>Leotiomycetes</taxon>
        <taxon>Helotiales</taxon>
        <taxon>Helotiaceae</taxon>
        <taxon>Hymenoscyphus</taxon>
    </lineage>
</organism>
<proteinExistence type="inferred from homology"/>
<reference evidence="6" key="1">
    <citation type="submission" date="2021-07" db="EMBL/GenBank/DDBJ databases">
        <authorList>
            <person name="Durling M."/>
        </authorList>
    </citation>
    <scope>NUCLEOTIDE SEQUENCE</scope>
</reference>
<keyword evidence="4" id="KW-0663">Pyridoxal phosphate</keyword>
<dbReference type="SUPFAM" id="SSF53383">
    <property type="entry name" value="PLP-dependent transferases"/>
    <property type="match status" value="1"/>
</dbReference>
<dbReference type="Proteomes" id="UP000696280">
    <property type="component" value="Unassembled WGS sequence"/>
</dbReference>
<dbReference type="Pfam" id="PF11991">
    <property type="entry name" value="Trp_DMAT"/>
    <property type="match status" value="1"/>
</dbReference>
<dbReference type="InterPro" id="IPR001597">
    <property type="entry name" value="ArAA_b-elim_lyase/Thr_aldolase"/>
</dbReference>
<evidence type="ECO:0000313" key="7">
    <source>
        <dbReference type="Proteomes" id="UP000696280"/>
    </source>
</evidence>
<dbReference type="SFLD" id="SFLDS00036">
    <property type="entry name" value="Aromatic_Prenyltransferase"/>
    <property type="match status" value="1"/>
</dbReference>
<dbReference type="InterPro" id="IPR017795">
    <property type="entry name" value="ABBA_NscD-like"/>
</dbReference>
<comment type="caution">
    <text evidence="6">The sequence shown here is derived from an EMBL/GenBank/DDBJ whole genome shotgun (WGS) entry which is preliminary data.</text>
</comment>
<dbReference type="InterPro" id="IPR015421">
    <property type="entry name" value="PyrdxlP-dep_Trfase_major"/>
</dbReference>
<evidence type="ECO:0000256" key="4">
    <source>
        <dbReference type="ARBA" id="ARBA00022898"/>
    </source>
</evidence>
<comment type="similarity">
    <text evidence="2">Belongs to the beta-eliminating lyase family.</text>
</comment>
<dbReference type="Gene3D" id="3.40.640.10">
    <property type="entry name" value="Type I PLP-dependent aspartate aminotransferase-like (Major domain)"/>
    <property type="match status" value="1"/>
</dbReference>
<gene>
    <name evidence="6" type="ORF">HYFRA_00004410</name>
</gene>
<feature type="domain" description="Aromatic amino acid beta-eliminating lyase/threonine aldolase" evidence="5">
    <location>
        <begin position="47"/>
        <end position="490"/>
    </location>
</feature>
<evidence type="ECO:0000256" key="1">
    <source>
        <dbReference type="ARBA" id="ARBA00001933"/>
    </source>
</evidence>
<evidence type="ECO:0000256" key="2">
    <source>
        <dbReference type="ARBA" id="ARBA00009721"/>
    </source>
</evidence>
<dbReference type="GO" id="GO:0006520">
    <property type="term" value="P:amino acid metabolic process"/>
    <property type="evidence" value="ECO:0007669"/>
    <property type="project" value="InterPro"/>
</dbReference>
<dbReference type="InterPro" id="IPR015424">
    <property type="entry name" value="PyrdxlP-dep_Trfase"/>
</dbReference>
<dbReference type="InterPro" id="IPR015422">
    <property type="entry name" value="PyrdxlP-dep_Trfase_small"/>
</dbReference>
<evidence type="ECO:0000313" key="6">
    <source>
        <dbReference type="EMBL" id="CAG8954497.1"/>
    </source>
</evidence>
<evidence type="ECO:0000256" key="3">
    <source>
        <dbReference type="ARBA" id="ARBA00022679"/>
    </source>
</evidence>
<dbReference type="PANTHER" id="PTHR32325">
    <property type="entry name" value="BETA-ELIMINATING LYASE-LIKE PROTEIN-RELATED"/>
    <property type="match status" value="1"/>
</dbReference>
<dbReference type="InterPro" id="IPR033964">
    <property type="entry name" value="ABBA"/>
</dbReference>
<protein>
    <recommendedName>
        <fullName evidence="5">Aromatic amino acid beta-eliminating lyase/threonine aldolase domain-containing protein</fullName>
    </recommendedName>
</protein>
<sequence length="903" mass="100301">MDVPNPPTYNTLVVRPHIAVTAEDRVAVLKSVEYNLFAFPAALVTCDFLSDSGTSAMTDIQWAAMLRGDESYGRNWGYYCLLDAFRDIFERGDARENVYRDVLAGIADSRFFLNELLKEHTGGFVNGGPAQLMRPNFFLVPQGRCAEALLFSTLGASLDGSRKSQQHGQHVIISNGFFDTTSANISIAGFETKAFPQRGLTDPYPINVVGIENPFKGNLDLASATEYLQNNSTRVTMILLTITNNWAAGQPVSMANIKATYDLARKHEIPLFFDACRFAENAKFIQDFEPGYKDRNIPQIVGEMFSYADGFTISLKKDGLANMGGALCFRDGGLFAKKFPDIGIELKERQIVCYGNDSYGGMSGRDIMAACVGLYEVTKESYLSSRIGQVRSFAEKLVAKGIPVLLPPGGHAVFLDMDRFFDGCGRSYGEFAGLGFVIELLTNYGIRAMEAGPWGWQWDRKSEQDRHDIPNLVRFAVPRYVMNNEHIEYTVAAVTQLYKRRHSIPGVCVKIVRGKDLRIRHFSCGMKPLPVQNLSSNSDEPGTFLAAAKSDLSKLCSSLGLNDSWQQVDEALELAMHPWGTNKISSPQNGWMSEMALDNSPVEYSVAIEQDTGTIQLRVSLEAQASENTIESYQKAALDLTQQIRDKYPGVSLNRFNAISDLFFPQGASGPMAGMHSFVSNPTAEPQWKIYLNPRALGLSEADNIVREALNRLEMPETYELLQGMKASESDSFVYFSLDLHQTHKSRVKVYIQHTDITAITIMKRLAPSMGMPASELHRFCTTLSGGSEGPYASKKVITCFAFTQKSTGELNVETTLHFPVSHYAVHDAEIQTRVEEYILGLPKGERQKDAILQTYKRSIEAVAHRPLESGRGIHAWVGLKGSGTRSPVLTFYVQPEMFKVLE</sequence>
<dbReference type="EMBL" id="CAJVRL010000057">
    <property type="protein sequence ID" value="CAG8954497.1"/>
    <property type="molecule type" value="Genomic_DNA"/>
</dbReference>
<dbReference type="SFLD" id="SFLDG01162">
    <property type="entry name" value="I"/>
    <property type="match status" value="1"/>
</dbReference>
<dbReference type="Pfam" id="PF01212">
    <property type="entry name" value="Beta_elim_lyase"/>
    <property type="match status" value="1"/>
</dbReference>
<dbReference type="NCBIfam" id="NF009709">
    <property type="entry name" value="PRK13238.1"/>
    <property type="match status" value="1"/>
</dbReference>
<comment type="cofactor">
    <cofactor evidence="1">
        <name>pyridoxal 5'-phosphate</name>
        <dbReference type="ChEBI" id="CHEBI:597326"/>
    </cofactor>
</comment>
<dbReference type="PANTHER" id="PTHR32325:SF4">
    <property type="entry name" value="TRYPTOPHANASE"/>
    <property type="match status" value="1"/>
</dbReference>
<keyword evidence="7" id="KW-1185">Reference proteome</keyword>
<name>A0A9N9KYV9_9HELO</name>
<dbReference type="AlphaFoldDB" id="A0A9N9KYV9"/>
<evidence type="ECO:0000259" key="5">
    <source>
        <dbReference type="Pfam" id="PF01212"/>
    </source>
</evidence>
<dbReference type="GO" id="GO:0016765">
    <property type="term" value="F:transferase activity, transferring alkyl or aryl (other than methyl) groups"/>
    <property type="evidence" value="ECO:0007669"/>
    <property type="project" value="InterPro"/>
</dbReference>
<keyword evidence="3" id="KW-0808">Transferase</keyword>
<dbReference type="GO" id="GO:0016829">
    <property type="term" value="F:lyase activity"/>
    <property type="evidence" value="ECO:0007669"/>
    <property type="project" value="InterPro"/>
</dbReference>
<dbReference type="OrthoDB" id="19261at2759"/>
<dbReference type="Gene3D" id="3.90.1150.10">
    <property type="entry name" value="Aspartate Aminotransferase, domain 1"/>
    <property type="match status" value="2"/>
</dbReference>
<accession>A0A9N9KYV9</accession>